<reference evidence="1" key="1">
    <citation type="journal article" date="2020" name="Fungal Divers.">
        <title>Resolving the Mortierellaceae phylogeny through synthesis of multi-gene phylogenetics and phylogenomics.</title>
        <authorList>
            <person name="Vandepol N."/>
            <person name="Liber J."/>
            <person name="Desiro A."/>
            <person name="Na H."/>
            <person name="Kennedy M."/>
            <person name="Barry K."/>
            <person name="Grigoriev I.V."/>
            <person name="Miller A.N."/>
            <person name="O'Donnell K."/>
            <person name="Stajich J.E."/>
            <person name="Bonito G."/>
        </authorList>
    </citation>
    <scope>NUCLEOTIDE SEQUENCE</scope>
    <source>
        <strain evidence="1">NRRL 28262</strain>
    </source>
</reference>
<gene>
    <name evidence="1" type="ORF">BGZ95_011778</name>
</gene>
<dbReference type="EMBL" id="JAAAIL010000092">
    <property type="protein sequence ID" value="KAG0279955.1"/>
    <property type="molecule type" value="Genomic_DNA"/>
</dbReference>
<name>A0AAD4DJY8_9FUNG</name>
<evidence type="ECO:0000313" key="1">
    <source>
        <dbReference type="EMBL" id="KAG0279955.1"/>
    </source>
</evidence>
<dbReference type="Pfam" id="PF03641">
    <property type="entry name" value="Lysine_decarbox"/>
    <property type="match status" value="1"/>
</dbReference>
<dbReference type="NCBIfam" id="TIGR00730">
    <property type="entry name" value="Rossman fold protein, TIGR00730 family"/>
    <property type="match status" value="1"/>
</dbReference>
<dbReference type="GO" id="GO:0016799">
    <property type="term" value="F:hydrolase activity, hydrolyzing N-glycosyl compounds"/>
    <property type="evidence" value="ECO:0007669"/>
    <property type="project" value="TreeGrafter"/>
</dbReference>
<dbReference type="GO" id="GO:0009691">
    <property type="term" value="P:cytokinin biosynthetic process"/>
    <property type="evidence" value="ECO:0007669"/>
    <property type="project" value="InterPro"/>
</dbReference>
<dbReference type="PANTHER" id="PTHR31223">
    <property type="entry name" value="LOG FAMILY PROTEIN YJL055W"/>
    <property type="match status" value="1"/>
</dbReference>
<dbReference type="InterPro" id="IPR031100">
    <property type="entry name" value="LOG_fam"/>
</dbReference>
<dbReference type="SUPFAM" id="SSF102405">
    <property type="entry name" value="MCP/YpsA-like"/>
    <property type="match status" value="1"/>
</dbReference>
<protein>
    <recommendedName>
        <fullName evidence="3">Cytokinin riboside 5'-monophosphate phosphoribohydrolase</fullName>
    </recommendedName>
</protein>
<dbReference type="GO" id="GO:0005829">
    <property type="term" value="C:cytosol"/>
    <property type="evidence" value="ECO:0007669"/>
    <property type="project" value="TreeGrafter"/>
</dbReference>
<dbReference type="InterPro" id="IPR005269">
    <property type="entry name" value="LOG"/>
</dbReference>
<dbReference type="GO" id="GO:0005634">
    <property type="term" value="C:nucleus"/>
    <property type="evidence" value="ECO:0007669"/>
    <property type="project" value="TreeGrafter"/>
</dbReference>
<proteinExistence type="predicted"/>
<dbReference type="AlphaFoldDB" id="A0AAD4DJY8"/>
<comment type="caution">
    <text evidence="1">The sequence shown here is derived from an EMBL/GenBank/DDBJ whole genome shotgun (WGS) entry which is preliminary data.</text>
</comment>
<organism evidence="1 2">
    <name type="scientific">Linnemannia exigua</name>
    <dbReference type="NCBI Taxonomy" id="604196"/>
    <lineage>
        <taxon>Eukaryota</taxon>
        <taxon>Fungi</taxon>
        <taxon>Fungi incertae sedis</taxon>
        <taxon>Mucoromycota</taxon>
        <taxon>Mortierellomycotina</taxon>
        <taxon>Mortierellomycetes</taxon>
        <taxon>Mortierellales</taxon>
        <taxon>Mortierellaceae</taxon>
        <taxon>Linnemannia</taxon>
    </lineage>
</organism>
<dbReference type="Gene3D" id="3.40.50.450">
    <property type="match status" value="1"/>
</dbReference>
<dbReference type="Proteomes" id="UP001194580">
    <property type="component" value="Unassembled WGS sequence"/>
</dbReference>
<sequence>MTQNSTTPATPQKFITVFCGASPGRDPEYVEMAKDLGREMLKRNYGLVYGGGSYGLMGAIAQTIHEGGGKVIGVIPEALKKIERPELGGDVKNDEVFGEEIVVKDMHTRKALMNKLCDGFITMPGGYGTMEELLEITTWSQLSIHTKPVMLFNMKGYFEFLLKFIEHAIEEKFVVDWSAGVMVAGSTAQEVLDKFEVYKPPKSRFELKWHDVETKQNFV</sequence>
<evidence type="ECO:0008006" key="3">
    <source>
        <dbReference type="Google" id="ProtNLM"/>
    </source>
</evidence>
<dbReference type="PANTHER" id="PTHR31223:SF70">
    <property type="entry name" value="LOG FAMILY PROTEIN YJL055W"/>
    <property type="match status" value="1"/>
</dbReference>
<evidence type="ECO:0000313" key="2">
    <source>
        <dbReference type="Proteomes" id="UP001194580"/>
    </source>
</evidence>
<keyword evidence="2" id="KW-1185">Reference proteome</keyword>
<accession>A0AAD4DJY8</accession>